<keyword evidence="2" id="KW-1185">Reference proteome</keyword>
<protein>
    <submittedName>
        <fullName evidence="1">Uncharacterized protein</fullName>
    </submittedName>
</protein>
<dbReference type="AlphaFoldDB" id="A0A8B6EYW0"/>
<evidence type="ECO:0000313" key="2">
    <source>
        <dbReference type="Proteomes" id="UP000596742"/>
    </source>
</evidence>
<accession>A0A8B6EYW0</accession>
<sequence>MKILEGVIILAPINVPWEYEQWTLECSLDSIVSTVSIYNPSSATVGTCDPAGVFPASCSPTVGYTFAINETSNIVSMTLTVGNSETGTWTCLHSTDSATYNLQSPLPSMYIKFKFIQAS</sequence>
<dbReference type="Proteomes" id="UP000596742">
    <property type="component" value="Unassembled WGS sequence"/>
</dbReference>
<name>A0A8B6EYW0_MYTGA</name>
<comment type="caution">
    <text evidence="1">The sequence shown here is derived from an EMBL/GenBank/DDBJ whole genome shotgun (WGS) entry which is preliminary data.</text>
</comment>
<evidence type="ECO:0000313" key="1">
    <source>
        <dbReference type="EMBL" id="VDI41891.1"/>
    </source>
</evidence>
<proteinExistence type="predicted"/>
<organism evidence="1 2">
    <name type="scientific">Mytilus galloprovincialis</name>
    <name type="common">Mediterranean mussel</name>
    <dbReference type="NCBI Taxonomy" id="29158"/>
    <lineage>
        <taxon>Eukaryota</taxon>
        <taxon>Metazoa</taxon>
        <taxon>Spiralia</taxon>
        <taxon>Lophotrochozoa</taxon>
        <taxon>Mollusca</taxon>
        <taxon>Bivalvia</taxon>
        <taxon>Autobranchia</taxon>
        <taxon>Pteriomorphia</taxon>
        <taxon>Mytilida</taxon>
        <taxon>Mytiloidea</taxon>
        <taxon>Mytilidae</taxon>
        <taxon>Mytilinae</taxon>
        <taxon>Mytilus</taxon>
    </lineage>
</organism>
<gene>
    <name evidence="1" type="ORF">MGAL_10B050220</name>
</gene>
<dbReference type="OrthoDB" id="10415742at2759"/>
<reference evidence="1" key="1">
    <citation type="submission" date="2018-11" db="EMBL/GenBank/DDBJ databases">
        <authorList>
            <person name="Alioto T."/>
            <person name="Alioto T."/>
        </authorList>
    </citation>
    <scope>NUCLEOTIDE SEQUENCE</scope>
</reference>
<dbReference type="EMBL" id="UYJE01005947">
    <property type="protein sequence ID" value="VDI41891.1"/>
    <property type="molecule type" value="Genomic_DNA"/>
</dbReference>